<feature type="region of interest" description="Disordered" evidence="1">
    <location>
        <begin position="228"/>
        <end position="258"/>
    </location>
</feature>
<dbReference type="AlphaFoldDB" id="B5DIR1"/>
<gene>
    <name evidence="3" type="primary">LOC6903083</name>
</gene>
<evidence type="ECO:0000256" key="1">
    <source>
        <dbReference type="SAM" id="MobiDB-lite"/>
    </source>
</evidence>
<accession>A0A6I8UXK9</accession>
<reference evidence="3" key="1">
    <citation type="submission" date="2025-08" db="UniProtKB">
        <authorList>
            <consortium name="RefSeq"/>
        </authorList>
    </citation>
    <scope>IDENTIFICATION</scope>
    <source>
        <strain evidence="3">MV-25-SWS-2005</strain>
        <tissue evidence="3">Whole body</tissue>
    </source>
</reference>
<organism evidence="2 3">
    <name type="scientific">Drosophila pseudoobscura pseudoobscura</name>
    <name type="common">Fruit fly</name>
    <dbReference type="NCBI Taxonomy" id="46245"/>
    <lineage>
        <taxon>Eukaryota</taxon>
        <taxon>Metazoa</taxon>
        <taxon>Ecdysozoa</taxon>
        <taxon>Arthropoda</taxon>
        <taxon>Hexapoda</taxon>
        <taxon>Insecta</taxon>
        <taxon>Pterygota</taxon>
        <taxon>Neoptera</taxon>
        <taxon>Endopterygota</taxon>
        <taxon>Diptera</taxon>
        <taxon>Brachycera</taxon>
        <taxon>Muscomorpha</taxon>
        <taxon>Ephydroidea</taxon>
        <taxon>Drosophilidae</taxon>
        <taxon>Drosophila</taxon>
        <taxon>Sophophora</taxon>
    </lineage>
</organism>
<proteinExistence type="predicted"/>
<dbReference type="HOGENOM" id="CLU_1074681_0_0_1"/>
<keyword evidence="2" id="KW-1185">Reference proteome</keyword>
<evidence type="ECO:0000313" key="2">
    <source>
        <dbReference type="Proteomes" id="UP000001819"/>
    </source>
</evidence>
<dbReference type="Bgee" id="FBgn0247047">
    <property type="expression patterns" value="Expressed in male reproductive system and 2 other cell types or tissues"/>
</dbReference>
<dbReference type="Proteomes" id="UP000001819">
    <property type="component" value="Chromosome 4"/>
</dbReference>
<feature type="compositionally biased region" description="Basic and acidic residues" evidence="1">
    <location>
        <begin position="244"/>
        <end position="258"/>
    </location>
</feature>
<dbReference type="GeneID" id="6903083"/>
<dbReference type="KEGG" id="dpo:6903083"/>
<protein>
    <submittedName>
        <fullName evidence="3">Uncharacterized protein</fullName>
    </submittedName>
</protein>
<accession>B5DIR1</accession>
<dbReference type="ExpressionAtlas" id="B5DIR1">
    <property type="expression patterns" value="baseline"/>
</dbReference>
<evidence type="ECO:0000313" key="3">
    <source>
        <dbReference type="RefSeq" id="XP_002132801.2"/>
    </source>
</evidence>
<sequence>MSIPRLAREVLPHVAEEQARPDNALIRIEPRQVGDLQAVAVPPTPPAALMGPLAVDGSAPVLLPILDYVRELLANPFPREPESTDYRLHIASHRQRLLECITTVVGILRNVMSAMARDSPLSAEERRNFQKLRTLYFSAFDIGNSLRRTIDAAGHTVYSWPRHYVVMSPGLNSPDTSFGGGSMLFPWRNPYLFTPHLGAHYFERGMEQREAHMEREFWDEHYYLDEASTGPPDNVMEDQNNGTLEERGDGAPHNNRDI</sequence>
<dbReference type="InParanoid" id="B5DIR1"/>
<name>B5DIR1_DROPS</name>
<dbReference type="RefSeq" id="XP_002132801.2">
    <property type="nucleotide sequence ID" value="XM_002132765.3"/>
</dbReference>